<gene>
    <name evidence="1" type="ORF">Pan97_38620</name>
</gene>
<dbReference type="AlphaFoldDB" id="A0A518CC55"/>
<sequence length="442" mass="50445">MKLTFPMIVAIVFLKLLLHQATCSRATASERAYDFELLNGGAVIARENPKTGGPCVVRVPDWLGPEERADPTARYYLYYSTHHGDHIRMKWAPSIEGPWAEYNLGGRFNGRTRRGVFDFRSDVTREQFGHIAMPDVHVDDASQRFIMFYHGENQPQTKTTSGINVPRVHESFVTTSRDGLNFHDPVTSGGQAGYGPQTVTVDGITRDVWIGPAYQRAFHYRNNWYSVSKRAILAKAKSSQYPFRHNANDPFGVAWTIESTPDQIWREDAVQFQGAYYSPAASFLASREFAEHHNNPHPGSRILSKNERINHVSCCVLPDSQLEVFFYVKKDPNDRFNAIYRIVYDIADPDFENWDVARDKSGNVIFDIVLTPEEIRAEVERYHPNAKPMYTVDPISLGDSWIFVDQDNSKYLFYSYVSQRFSGEEGEGQISAVRLVPRPKVQ</sequence>
<protein>
    <recommendedName>
        <fullName evidence="3">Glycosyl hydrolases family 43</fullName>
    </recommendedName>
</protein>
<dbReference type="EMBL" id="CP036289">
    <property type="protein sequence ID" value="QDU76805.1"/>
    <property type="molecule type" value="Genomic_DNA"/>
</dbReference>
<dbReference type="KEGG" id="bvo:Pan97_38620"/>
<evidence type="ECO:0008006" key="3">
    <source>
        <dbReference type="Google" id="ProtNLM"/>
    </source>
</evidence>
<keyword evidence="2" id="KW-1185">Reference proteome</keyword>
<proteinExistence type="predicted"/>
<dbReference type="Proteomes" id="UP000318626">
    <property type="component" value="Chromosome"/>
</dbReference>
<organism evidence="1 2">
    <name type="scientific">Bremerella volcania</name>
    <dbReference type="NCBI Taxonomy" id="2527984"/>
    <lineage>
        <taxon>Bacteria</taxon>
        <taxon>Pseudomonadati</taxon>
        <taxon>Planctomycetota</taxon>
        <taxon>Planctomycetia</taxon>
        <taxon>Pirellulales</taxon>
        <taxon>Pirellulaceae</taxon>
        <taxon>Bremerella</taxon>
    </lineage>
</organism>
<evidence type="ECO:0000313" key="2">
    <source>
        <dbReference type="Proteomes" id="UP000318626"/>
    </source>
</evidence>
<accession>A0A518CC55</accession>
<name>A0A518CC55_9BACT</name>
<evidence type="ECO:0000313" key="1">
    <source>
        <dbReference type="EMBL" id="QDU76805.1"/>
    </source>
</evidence>
<reference evidence="2" key="1">
    <citation type="submission" date="2019-02" db="EMBL/GenBank/DDBJ databases">
        <title>Deep-cultivation of Planctomycetes and their phenomic and genomic characterization uncovers novel biology.</title>
        <authorList>
            <person name="Wiegand S."/>
            <person name="Jogler M."/>
            <person name="Boedeker C."/>
            <person name="Pinto D."/>
            <person name="Vollmers J."/>
            <person name="Rivas-Marin E."/>
            <person name="Kohn T."/>
            <person name="Peeters S.H."/>
            <person name="Heuer A."/>
            <person name="Rast P."/>
            <person name="Oberbeckmann S."/>
            <person name="Bunk B."/>
            <person name="Jeske O."/>
            <person name="Meyerdierks A."/>
            <person name="Storesund J.E."/>
            <person name="Kallscheuer N."/>
            <person name="Luecker S."/>
            <person name="Lage O.M."/>
            <person name="Pohl T."/>
            <person name="Merkel B.J."/>
            <person name="Hornburger P."/>
            <person name="Mueller R.-W."/>
            <person name="Bruemmer F."/>
            <person name="Labrenz M."/>
            <person name="Spormann A.M."/>
            <person name="Op den Camp H."/>
            <person name="Overmann J."/>
            <person name="Amann R."/>
            <person name="Jetten M.S.M."/>
            <person name="Mascher T."/>
            <person name="Medema M.H."/>
            <person name="Devos D.P."/>
            <person name="Kaster A.-K."/>
            <person name="Ovreas L."/>
            <person name="Rohde M."/>
            <person name="Galperin M.Y."/>
            <person name="Jogler C."/>
        </authorList>
    </citation>
    <scope>NUCLEOTIDE SEQUENCE [LARGE SCALE GENOMIC DNA]</scope>
    <source>
        <strain evidence="2">Pan97</strain>
    </source>
</reference>